<name>A0ABU3EUP5_9ENTE</name>
<gene>
    <name evidence="1" type="ORF">P7D39_13715</name>
</gene>
<accession>A0ABU3EUP5</accession>
<evidence type="ECO:0000313" key="1">
    <source>
        <dbReference type="EMBL" id="MDT2598053.1"/>
    </source>
</evidence>
<reference evidence="1 2" key="1">
    <citation type="submission" date="2023-03" db="EMBL/GenBank/DDBJ databases">
        <authorList>
            <person name="Shen W."/>
            <person name="Cai J."/>
        </authorList>
    </citation>
    <scope>NUCLEOTIDE SEQUENCE [LARGE SCALE GENOMIC DNA]</scope>
    <source>
        <strain evidence="1 2">P72-2</strain>
    </source>
</reference>
<dbReference type="EMBL" id="JARPYR010000050">
    <property type="protein sequence ID" value="MDT2598053.1"/>
    <property type="molecule type" value="Genomic_DNA"/>
</dbReference>
<keyword evidence="2" id="KW-1185">Reference proteome</keyword>
<sequence length="65" mass="7569">MSIEKEVYSILDARIEVLEGAVEWFEKFGNERNAKDLMEHATKLAQLTELRTIKSDLAYGVRWPK</sequence>
<evidence type="ECO:0008006" key="3">
    <source>
        <dbReference type="Google" id="ProtNLM"/>
    </source>
</evidence>
<dbReference type="Proteomes" id="UP001256547">
    <property type="component" value="Unassembled WGS sequence"/>
</dbReference>
<protein>
    <recommendedName>
        <fullName evidence="3">Phage protein</fullName>
    </recommendedName>
</protein>
<comment type="caution">
    <text evidence="1">The sequence shown here is derived from an EMBL/GenBank/DDBJ whole genome shotgun (WGS) entry which is preliminary data.</text>
</comment>
<organism evidence="1 2">
    <name type="scientific">Enterococcus dongliensis</name>
    <dbReference type="NCBI Taxonomy" id="2559925"/>
    <lineage>
        <taxon>Bacteria</taxon>
        <taxon>Bacillati</taxon>
        <taxon>Bacillota</taxon>
        <taxon>Bacilli</taxon>
        <taxon>Lactobacillales</taxon>
        <taxon>Enterococcaceae</taxon>
        <taxon>Enterococcus</taxon>
    </lineage>
</organism>
<proteinExistence type="predicted"/>
<evidence type="ECO:0000313" key="2">
    <source>
        <dbReference type="Proteomes" id="UP001256547"/>
    </source>
</evidence>
<dbReference type="RefSeq" id="WP_311924988.1">
    <property type="nucleotide sequence ID" value="NZ_JARPYR010000050.1"/>
</dbReference>